<reference evidence="1" key="1">
    <citation type="journal article" date="2020" name="Nature">
        <title>Giant virus diversity and host interactions through global metagenomics.</title>
        <authorList>
            <person name="Schulz F."/>
            <person name="Roux S."/>
            <person name="Paez-Espino D."/>
            <person name="Jungbluth S."/>
            <person name="Walsh D.A."/>
            <person name="Denef V.J."/>
            <person name="McMahon K.D."/>
            <person name="Konstantinidis K.T."/>
            <person name="Eloe-Fadrosh E.A."/>
            <person name="Kyrpides N.C."/>
            <person name="Woyke T."/>
        </authorList>
    </citation>
    <scope>NUCLEOTIDE SEQUENCE</scope>
    <source>
        <strain evidence="1">GVMAG-M-3300010158-59</strain>
    </source>
</reference>
<protein>
    <submittedName>
        <fullName evidence="1">Uncharacterized protein</fullName>
    </submittedName>
</protein>
<proteinExistence type="predicted"/>
<dbReference type="EMBL" id="MN739104">
    <property type="protein sequence ID" value="QHS89060.1"/>
    <property type="molecule type" value="Genomic_DNA"/>
</dbReference>
<evidence type="ECO:0000313" key="1">
    <source>
        <dbReference type="EMBL" id="QHS89060.1"/>
    </source>
</evidence>
<name>A0A6C0BAK1_9ZZZZ</name>
<dbReference type="AlphaFoldDB" id="A0A6C0BAK1"/>
<organism evidence="1">
    <name type="scientific">viral metagenome</name>
    <dbReference type="NCBI Taxonomy" id="1070528"/>
    <lineage>
        <taxon>unclassified sequences</taxon>
        <taxon>metagenomes</taxon>
        <taxon>organismal metagenomes</taxon>
    </lineage>
</organism>
<accession>A0A6C0BAK1</accession>
<sequence length="98" mass="12260">MFNFNWEFYINKYPDLVNFHIINEKMALKHWIECGKKEERIYCDIPIYFNWKTYIKQNRDLFSSGIHNEDNAWKHYIYHGFEEGRYSSIEKFMKVYKI</sequence>